<proteinExistence type="predicted"/>
<evidence type="ECO:0000256" key="1">
    <source>
        <dbReference type="SAM" id="Phobius"/>
    </source>
</evidence>
<keyword evidence="1" id="KW-0812">Transmembrane</keyword>
<accession>A0A0A9GEX8</accession>
<evidence type="ECO:0000313" key="2">
    <source>
        <dbReference type="EMBL" id="JAE19228.1"/>
    </source>
</evidence>
<reference evidence="2" key="2">
    <citation type="journal article" date="2015" name="Data Brief">
        <title>Shoot transcriptome of the giant reed, Arundo donax.</title>
        <authorList>
            <person name="Barrero R.A."/>
            <person name="Guerrero F.D."/>
            <person name="Moolhuijzen P."/>
            <person name="Goolsby J.A."/>
            <person name="Tidwell J."/>
            <person name="Bellgard S.E."/>
            <person name="Bellgard M.I."/>
        </authorList>
    </citation>
    <scope>NUCLEOTIDE SEQUENCE</scope>
    <source>
        <tissue evidence="2">Shoot tissue taken approximately 20 cm above the soil surface</tissue>
    </source>
</reference>
<sequence>MSNSTSNLYLLYPCLFFMCIAVLICVDLIDNSSSFFIFI</sequence>
<reference evidence="2" key="1">
    <citation type="submission" date="2014-09" db="EMBL/GenBank/DDBJ databases">
        <authorList>
            <person name="Magalhaes I.L.F."/>
            <person name="Oliveira U."/>
            <person name="Santos F.R."/>
            <person name="Vidigal T.H.D.A."/>
            <person name="Brescovit A.D."/>
            <person name="Santos A.J."/>
        </authorList>
    </citation>
    <scope>NUCLEOTIDE SEQUENCE</scope>
    <source>
        <tissue evidence="2">Shoot tissue taken approximately 20 cm above the soil surface</tissue>
    </source>
</reference>
<keyword evidence="1" id="KW-0472">Membrane</keyword>
<dbReference type="EMBL" id="GBRH01178668">
    <property type="protein sequence ID" value="JAE19228.1"/>
    <property type="molecule type" value="Transcribed_RNA"/>
</dbReference>
<keyword evidence="1" id="KW-1133">Transmembrane helix</keyword>
<name>A0A0A9GEX8_ARUDO</name>
<feature type="transmembrane region" description="Helical" evidence="1">
    <location>
        <begin position="6"/>
        <end position="29"/>
    </location>
</feature>
<protein>
    <submittedName>
        <fullName evidence="2">Uncharacterized protein</fullName>
    </submittedName>
</protein>
<organism evidence="2">
    <name type="scientific">Arundo donax</name>
    <name type="common">Giant reed</name>
    <name type="synonym">Donax arundinaceus</name>
    <dbReference type="NCBI Taxonomy" id="35708"/>
    <lineage>
        <taxon>Eukaryota</taxon>
        <taxon>Viridiplantae</taxon>
        <taxon>Streptophyta</taxon>
        <taxon>Embryophyta</taxon>
        <taxon>Tracheophyta</taxon>
        <taxon>Spermatophyta</taxon>
        <taxon>Magnoliopsida</taxon>
        <taxon>Liliopsida</taxon>
        <taxon>Poales</taxon>
        <taxon>Poaceae</taxon>
        <taxon>PACMAD clade</taxon>
        <taxon>Arundinoideae</taxon>
        <taxon>Arundineae</taxon>
        <taxon>Arundo</taxon>
    </lineage>
</organism>
<dbReference type="AlphaFoldDB" id="A0A0A9GEX8"/>